<dbReference type="InterPro" id="IPR014986">
    <property type="entry name" value="XkdN-like"/>
</dbReference>
<dbReference type="AlphaFoldDB" id="A0A2G3DY81"/>
<accession>A0A2G3DY81</accession>
<evidence type="ECO:0008006" key="3">
    <source>
        <dbReference type="Google" id="ProtNLM"/>
    </source>
</evidence>
<reference evidence="1 2" key="2">
    <citation type="submission" date="2017-10" db="EMBL/GenBank/DDBJ databases">
        <authorList>
            <person name="Banno H."/>
            <person name="Chua N.-H."/>
        </authorList>
    </citation>
    <scope>NUCLEOTIDE SEQUENCE [LARGE SCALE GENOMIC DNA]</scope>
    <source>
        <strain evidence="1 2">JK626</strain>
    </source>
</reference>
<evidence type="ECO:0000313" key="1">
    <source>
        <dbReference type="EMBL" id="PHU36007.1"/>
    </source>
</evidence>
<dbReference type="Proteomes" id="UP000225889">
    <property type="component" value="Unassembled WGS sequence"/>
</dbReference>
<reference evidence="1 2" key="1">
    <citation type="submission" date="2017-10" db="EMBL/GenBank/DDBJ databases">
        <title>Resolving the taxonomy of Roseburia spp., Eubacterium rectale and Agathobacter spp. through phylogenomic analysis.</title>
        <authorList>
            <person name="Sheridan P.O."/>
            <person name="Walker A.W."/>
            <person name="Duncan S.H."/>
            <person name="Scott K.P."/>
            <person name="Toole P.W.O."/>
            <person name="Luis P."/>
            <person name="Flint H.J."/>
        </authorList>
    </citation>
    <scope>NUCLEOTIDE SEQUENCE [LARGE SCALE GENOMIC DNA]</scope>
    <source>
        <strain evidence="1 2">JK626</strain>
    </source>
</reference>
<dbReference type="InterPro" id="IPR038559">
    <property type="entry name" value="XkdN-like_sf"/>
</dbReference>
<dbReference type="Gene3D" id="3.30.2220.30">
    <property type="match status" value="1"/>
</dbReference>
<name>A0A2G3DY81_9FIRM</name>
<sequence>MNTVELLMAADVEQFGQKPRAQVEIPRLSEKFGQTFTVELEAMSSKKYTELSSRMLDSNNKLDTSKVADTYALITIEGMVEPNLKDEALQKHFECKTPKDLANKLFNGGELAAMAEKIGDLSGYGEETIREVKNS</sequence>
<dbReference type="RefSeq" id="WP_099391226.1">
    <property type="nucleotide sequence ID" value="NZ_PDYF01000007.1"/>
</dbReference>
<gene>
    <name evidence="1" type="ORF">CSX01_01880</name>
</gene>
<evidence type="ECO:0000313" key="2">
    <source>
        <dbReference type="Proteomes" id="UP000225889"/>
    </source>
</evidence>
<protein>
    <recommendedName>
        <fullName evidence="3">Phage XkdN-like tail assembly chaperone protein, TAC</fullName>
    </recommendedName>
</protein>
<organism evidence="1 2">
    <name type="scientific">Pseudobutyrivibrio ruminis</name>
    <dbReference type="NCBI Taxonomy" id="46206"/>
    <lineage>
        <taxon>Bacteria</taxon>
        <taxon>Bacillati</taxon>
        <taxon>Bacillota</taxon>
        <taxon>Clostridia</taxon>
        <taxon>Lachnospirales</taxon>
        <taxon>Lachnospiraceae</taxon>
        <taxon>Pseudobutyrivibrio</taxon>
    </lineage>
</organism>
<dbReference type="Pfam" id="PF08890">
    <property type="entry name" value="Phage_TAC_5"/>
    <property type="match status" value="1"/>
</dbReference>
<dbReference type="EMBL" id="PDYF01000007">
    <property type="protein sequence ID" value="PHU36007.1"/>
    <property type="molecule type" value="Genomic_DNA"/>
</dbReference>
<comment type="caution">
    <text evidence="1">The sequence shown here is derived from an EMBL/GenBank/DDBJ whole genome shotgun (WGS) entry which is preliminary data.</text>
</comment>
<proteinExistence type="predicted"/>